<organism evidence="2 3">
    <name type="scientific">Bradyrhizobium brasilense</name>
    <dbReference type="NCBI Taxonomy" id="1419277"/>
    <lineage>
        <taxon>Bacteria</taxon>
        <taxon>Pseudomonadati</taxon>
        <taxon>Pseudomonadota</taxon>
        <taxon>Alphaproteobacteria</taxon>
        <taxon>Hyphomicrobiales</taxon>
        <taxon>Nitrobacteraceae</taxon>
        <taxon>Bradyrhizobium</taxon>
    </lineage>
</organism>
<dbReference type="Proteomes" id="UP001221546">
    <property type="component" value="Chromosome"/>
</dbReference>
<keyword evidence="1" id="KW-0812">Transmembrane</keyword>
<sequence>MDRSTPFWREAFGYEHPFDAGRDRFSQGRSRRRTRGEIIDAPIGGISVVVFIISIYVPSIVQGVFVGSGTEAAKHPNWRRASHLIIKPSGPGPLVTSMAVTTPAQLATRE</sequence>
<gene>
    <name evidence="2" type="ORF">QA636_36480</name>
</gene>
<keyword evidence="3" id="KW-1185">Reference proteome</keyword>
<protein>
    <submittedName>
        <fullName evidence="2">Uncharacterized protein</fullName>
    </submittedName>
</protein>
<name>A0ABY8JDW5_9BRAD</name>
<accession>A0ABY8JDW5</accession>
<evidence type="ECO:0000313" key="3">
    <source>
        <dbReference type="Proteomes" id="UP001221546"/>
    </source>
</evidence>
<reference evidence="2 3" key="1">
    <citation type="submission" date="2023-04" db="EMBL/GenBank/DDBJ databases">
        <title>Australian commercial rhizobial inoculants.</title>
        <authorList>
            <person name="Kohlmeier M.G."/>
            <person name="O'Hara G.W."/>
            <person name="Colombi E."/>
            <person name="Ramsay J.P."/>
            <person name="Terpolilli J."/>
        </authorList>
    </citation>
    <scope>NUCLEOTIDE SEQUENCE [LARGE SCALE GENOMIC DNA]</scope>
    <source>
        <strain evidence="2 3">CB627</strain>
    </source>
</reference>
<keyword evidence="1" id="KW-0472">Membrane</keyword>
<evidence type="ECO:0000256" key="1">
    <source>
        <dbReference type="SAM" id="Phobius"/>
    </source>
</evidence>
<feature type="transmembrane region" description="Helical" evidence="1">
    <location>
        <begin position="38"/>
        <end position="57"/>
    </location>
</feature>
<dbReference type="EMBL" id="CP121646">
    <property type="protein sequence ID" value="WFU62869.1"/>
    <property type="molecule type" value="Genomic_DNA"/>
</dbReference>
<proteinExistence type="predicted"/>
<dbReference type="RefSeq" id="WP_310885474.1">
    <property type="nucleotide sequence ID" value="NZ_CP121646.1"/>
</dbReference>
<evidence type="ECO:0000313" key="2">
    <source>
        <dbReference type="EMBL" id="WFU62869.1"/>
    </source>
</evidence>
<keyword evidence="1" id="KW-1133">Transmembrane helix</keyword>